<evidence type="ECO:0000313" key="1">
    <source>
        <dbReference type="EMBL" id="TCZ80943.1"/>
    </source>
</evidence>
<dbReference type="EMBL" id="SKFG01000001">
    <property type="protein sequence ID" value="TCZ80943.1"/>
    <property type="molecule type" value="Genomic_DNA"/>
</dbReference>
<comment type="caution">
    <text evidence="1">The sequence shown here is derived from an EMBL/GenBank/DDBJ whole genome shotgun (WGS) entry which is preliminary data.</text>
</comment>
<dbReference type="AlphaFoldDB" id="A0A4R4EMZ0"/>
<organism evidence="1 2">
    <name type="scientific">Paenibacillus albiflavus</name>
    <dbReference type="NCBI Taxonomy" id="2545760"/>
    <lineage>
        <taxon>Bacteria</taxon>
        <taxon>Bacillati</taxon>
        <taxon>Bacillota</taxon>
        <taxon>Bacilli</taxon>
        <taxon>Bacillales</taxon>
        <taxon>Paenibacillaceae</taxon>
        <taxon>Paenibacillus</taxon>
    </lineage>
</organism>
<dbReference type="RefSeq" id="WP_132415744.1">
    <property type="nucleotide sequence ID" value="NZ_SKFG01000001.1"/>
</dbReference>
<name>A0A4R4EMZ0_9BACL</name>
<reference evidence="1 2" key="1">
    <citation type="submission" date="2019-03" db="EMBL/GenBank/DDBJ databases">
        <authorList>
            <person name="Kim M.K.M."/>
        </authorList>
    </citation>
    <scope>NUCLEOTIDE SEQUENCE [LARGE SCALE GENOMIC DNA]</scope>
    <source>
        <strain evidence="1 2">18JY21-1</strain>
    </source>
</reference>
<dbReference type="OrthoDB" id="2677664at2"/>
<proteinExistence type="predicted"/>
<dbReference type="Proteomes" id="UP000295418">
    <property type="component" value="Unassembled WGS sequence"/>
</dbReference>
<sequence length="178" mass="21330">MARDNITVPFGYKEPAVKVKGTLIMLDSFDDWEEPQLSKLFGLAEERAFAKVVFAPQHEETLRRMKYPCDIPFYKRIKNLNQIIELLQPHTDYVIDEWEGKRKKYTPIDTLLRFLVDKYPGPYFVYMNDWYANVFANTVEFEAWIKRLRFFIDPRFRSPLHPKILNAAGRWDELKLFE</sequence>
<gene>
    <name evidence="1" type="ORF">E0485_01260</name>
</gene>
<keyword evidence="2" id="KW-1185">Reference proteome</keyword>
<protein>
    <submittedName>
        <fullName evidence="1">Uncharacterized protein</fullName>
    </submittedName>
</protein>
<accession>A0A4R4EMZ0</accession>
<evidence type="ECO:0000313" key="2">
    <source>
        <dbReference type="Proteomes" id="UP000295418"/>
    </source>
</evidence>